<gene>
    <name evidence="2" type="ORF">FSC09_15715</name>
</gene>
<geneLocation type="plasmid" evidence="3">
    <name>pb18-1</name>
</geneLocation>
<evidence type="ECO:0000313" key="3">
    <source>
        <dbReference type="Proteomes" id="UP000503440"/>
    </source>
</evidence>
<feature type="transmembrane region" description="Helical" evidence="1">
    <location>
        <begin position="185"/>
        <end position="206"/>
    </location>
</feature>
<feature type="transmembrane region" description="Helical" evidence="1">
    <location>
        <begin position="60"/>
        <end position="78"/>
    </location>
</feature>
<dbReference type="EMBL" id="CP044456">
    <property type="protein sequence ID" value="QIC71836.1"/>
    <property type="molecule type" value="Genomic_DNA"/>
</dbReference>
<keyword evidence="1" id="KW-0812">Transmembrane</keyword>
<keyword evidence="1" id="KW-0472">Membrane</keyword>
<feature type="transmembrane region" description="Helical" evidence="1">
    <location>
        <begin position="212"/>
        <end position="238"/>
    </location>
</feature>
<reference evidence="2 3" key="1">
    <citation type="submission" date="2019-09" db="EMBL/GenBank/DDBJ databases">
        <title>Non-baumannii Acinetobacter spp. carrying blaNDM-1 isolated in China.</title>
        <authorList>
            <person name="Cui C."/>
            <person name="Chen C."/>
            <person name="Sun J."/>
            <person name="Liu Y."/>
        </authorList>
    </citation>
    <scope>NUCLEOTIDE SEQUENCE [LARGE SCALE GENOMIC DNA]</scope>
    <source>
        <strain evidence="2 3">B18</strain>
        <plasmid evidence="3">pb18-1</plasmid>
    </source>
</reference>
<dbReference type="AlphaFoldDB" id="A0A6C0Y6S4"/>
<keyword evidence="1" id="KW-1133">Transmembrane helix</keyword>
<proteinExistence type="predicted"/>
<keyword evidence="2" id="KW-0614">Plasmid</keyword>
<protein>
    <submittedName>
        <fullName evidence="2">Uncharacterized protein</fullName>
    </submittedName>
</protein>
<name>A0A6C0Y6S4_9GAMM</name>
<dbReference type="Proteomes" id="UP000503440">
    <property type="component" value="Plasmid pB18-1"/>
</dbReference>
<evidence type="ECO:0000313" key="2">
    <source>
        <dbReference type="EMBL" id="QIC71836.1"/>
    </source>
</evidence>
<accession>A0A6C0Y6S4</accession>
<evidence type="ECO:0000256" key="1">
    <source>
        <dbReference type="SAM" id="Phobius"/>
    </source>
</evidence>
<feature type="transmembrane region" description="Helical" evidence="1">
    <location>
        <begin position="98"/>
        <end position="125"/>
    </location>
</feature>
<organism evidence="2 3">
    <name type="scientific">Acinetobacter indicus</name>
    <dbReference type="NCBI Taxonomy" id="756892"/>
    <lineage>
        <taxon>Bacteria</taxon>
        <taxon>Pseudomonadati</taxon>
        <taxon>Pseudomonadota</taxon>
        <taxon>Gammaproteobacteria</taxon>
        <taxon>Moraxellales</taxon>
        <taxon>Moraxellaceae</taxon>
        <taxon>Acinetobacter</taxon>
    </lineage>
</organism>
<dbReference type="RefSeq" id="WP_163146495.1">
    <property type="nucleotide sequence ID" value="NZ_CP044456.1"/>
</dbReference>
<sequence>MEHGVNQDRVVLAIGRSGKGKVPSQQRSSVQTPAPEQYTSLRSTDDLDDYTLKSLRCIGFWSWFWLIIFGLNLIGYFVMKFNPGWLAPIEATEGALRYFLTVFVFNFVFIFKGTVTALVLFMFAFNRMAYYNTAVEMQDANGLLNSIYYKKYESPAFDLRTGRLYQQLGVVEVVQHFKYLVGPMLYLFFAIIATAVAFGITGYYFYNILMNRVALSIADAFLMLFVCYEAVFILRYLYSAIKVRIIESD</sequence>